<dbReference type="GO" id="GO:0061630">
    <property type="term" value="F:ubiquitin protein ligase activity"/>
    <property type="evidence" value="ECO:0007669"/>
    <property type="project" value="UniProtKB-EC"/>
</dbReference>
<dbReference type="GO" id="GO:0043022">
    <property type="term" value="F:ribosome binding"/>
    <property type="evidence" value="ECO:0007669"/>
    <property type="project" value="TreeGrafter"/>
</dbReference>
<dbReference type="InterPro" id="IPR001876">
    <property type="entry name" value="Znf_RanBP2"/>
</dbReference>
<dbReference type="PANTHER" id="PTHR22938">
    <property type="entry name" value="ZINC FINGER PROTEIN 598"/>
    <property type="match status" value="1"/>
</dbReference>
<dbReference type="SMART" id="SM00355">
    <property type="entry name" value="ZnF_C2H2"/>
    <property type="match status" value="4"/>
</dbReference>
<comment type="similarity">
    <text evidence="11">Belongs to the ZNF598/HEL2 family.</text>
</comment>
<evidence type="ECO:0000313" key="17">
    <source>
        <dbReference type="Proteomes" id="UP000077202"/>
    </source>
</evidence>
<feature type="compositionally biased region" description="Low complexity" evidence="13">
    <location>
        <begin position="944"/>
        <end position="955"/>
    </location>
</feature>
<evidence type="ECO:0000259" key="15">
    <source>
        <dbReference type="PROSITE" id="PS50199"/>
    </source>
</evidence>
<dbReference type="InterPro" id="IPR013087">
    <property type="entry name" value="Znf_C2H2_type"/>
</dbReference>
<comment type="pathway">
    <text evidence="3">Protein modification; protein ubiquitination.</text>
</comment>
<evidence type="ECO:0000256" key="9">
    <source>
        <dbReference type="ARBA" id="ARBA00022771"/>
    </source>
</evidence>
<feature type="region of interest" description="Disordered" evidence="13">
    <location>
        <begin position="379"/>
        <end position="429"/>
    </location>
</feature>
<keyword evidence="8" id="KW-0479">Metal-binding</keyword>
<keyword evidence="17" id="KW-1185">Reference proteome</keyword>
<dbReference type="GO" id="GO:0005737">
    <property type="term" value="C:cytoplasm"/>
    <property type="evidence" value="ECO:0007669"/>
    <property type="project" value="UniProtKB-SubCell"/>
</dbReference>
<dbReference type="EC" id="2.3.2.27" evidence="4"/>
<dbReference type="PROSITE" id="PS01358">
    <property type="entry name" value="ZF_RANBP2_1"/>
    <property type="match status" value="1"/>
</dbReference>
<evidence type="ECO:0000256" key="11">
    <source>
        <dbReference type="ARBA" id="ARBA00035113"/>
    </source>
</evidence>
<dbReference type="InterPro" id="IPR056437">
    <property type="entry name" value="Znf-C2H2_ZNF598/HEL2"/>
</dbReference>
<feature type="compositionally biased region" description="Polar residues" evidence="13">
    <location>
        <begin position="396"/>
        <end position="405"/>
    </location>
</feature>
<feature type="compositionally biased region" description="Polar residues" evidence="13">
    <location>
        <begin position="786"/>
        <end position="797"/>
    </location>
</feature>
<feature type="domain" description="RING-type" evidence="14">
    <location>
        <begin position="5"/>
        <end position="46"/>
    </location>
</feature>
<evidence type="ECO:0000256" key="1">
    <source>
        <dbReference type="ARBA" id="ARBA00000900"/>
    </source>
</evidence>
<dbReference type="GO" id="GO:0016567">
    <property type="term" value="P:protein ubiquitination"/>
    <property type="evidence" value="ECO:0007669"/>
    <property type="project" value="TreeGrafter"/>
</dbReference>
<dbReference type="Proteomes" id="UP000077202">
    <property type="component" value="Unassembled WGS sequence"/>
</dbReference>
<evidence type="ECO:0000259" key="14">
    <source>
        <dbReference type="PROSITE" id="PS50089"/>
    </source>
</evidence>
<dbReference type="CDD" id="cd16615">
    <property type="entry name" value="RING-HC_ZNF598"/>
    <property type="match status" value="1"/>
</dbReference>
<keyword evidence="7" id="KW-0808">Transferase</keyword>
<evidence type="ECO:0000256" key="13">
    <source>
        <dbReference type="SAM" id="MobiDB-lite"/>
    </source>
</evidence>
<dbReference type="PANTHER" id="PTHR22938:SF0">
    <property type="entry name" value="E3 UBIQUITIN-PROTEIN LIGASE ZNF598"/>
    <property type="match status" value="1"/>
</dbReference>
<feature type="region of interest" description="Disordered" evidence="13">
    <location>
        <begin position="931"/>
        <end position="959"/>
    </location>
</feature>
<dbReference type="GO" id="GO:0008270">
    <property type="term" value="F:zinc ion binding"/>
    <property type="evidence" value="ECO:0007669"/>
    <property type="project" value="UniProtKB-KW"/>
</dbReference>
<comment type="subcellular location">
    <subcellularLocation>
        <location evidence="2">Cytoplasm</location>
    </subcellularLocation>
</comment>
<feature type="compositionally biased region" description="Polar residues" evidence="13">
    <location>
        <begin position="844"/>
        <end position="859"/>
    </location>
</feature>
<dbReference type="Pfam" id="PF23230">
    <property type="entry name" value="zf-C2H2_13"/>
    <property type="match status" value="1"/>
</dbReference>
<dbReference type="InterPro" id="IPR041888">
    <property type="entry name" value="RING-HC_ZNF598/HEL2"/>
</dbReference>
<organism evidence="16 17">
    <name type="scientific">Marchantia polymorpha subsp. ruderalis</name>
    <dbReference type="NCBI Taxonomy" id="1480154"/>
    <lineage>
        <taxon>Eukaryota</taxon>
        <taxon>Viridiplantae</taxon>
        <taxon>Streptophyta</taxon>
        <taxon>Embryophyta</taxon>
        <taxon>Marchantiophyta</taxon>
        <taxon>Marchantiopsida</taxon>
        <taxon>Marchantiidae</taxon>
        <taxon>Marchantiales</taxon>
        <taxon>Marchantiaceae</taxon>
        <taxon>Marchantia</taxon>
    </lineage>
</organism>
<feature type="region of interest" description="Disordered" evidence="13">
    <location>
        <begin position="327"/>
        <end position="366"/>
    </location>
</feature>
<evidence type="ECO:0000256" key="8">
    <source>
        <dbReference type="ARBA" id="ARBA00022723"/>
    </source>
</evidence>
<feature type="domain" description="RanBP2-type" evidence="15">
    <location>
        <begin position="859"/>
        <end position="888"/>
    </location>
</feature>
<dbReference type="PROSITE" id="PS50089">
    <property type="entry name" value="ZF_RING_2"/>
    <property type="match status" value="1"/>
</dbReference>
<comment type="caution">
    <text evidence="16">The sequence shown here is derived from an EMBL/GenBank/DDBJ whole genome shotgun (WGS) entry which is preliminary data.</text>
</comment>
<keyword evidence="5" id="KW-0963">Cytoplasm</keyword>
<dbReference type="GO" id="GO:0072344">
    <property type="term" value="P:rescue of stalled ribosome"/>
    <property type="evidence" value="ECO:0007669"/>
    <property type="project" value="InterPro"/>
</dbReference>
<reference evidence="16" key="1">
    <citation type="submission" date="2016-03" db="EMBL/GenBank/DDBJ databases">
        <title>Mechanisms controlling the formation of the plant cell surface in tip-growing cells are functionally conserved among land plants.</title>
        <authorList>
            <person name="Honkanen S."/>
            <person name="Jones V.A."/>
            <person name="Morieri G."/>
            <person name="Champion C."/>
            <person name="Hetherington A.J."/>
            <person name="Kelly S."/>
            <person name="Saint-Marcoux D."/>
            <person name="Proust H."/>
            <person name="Prescott H."/>
            <person name="Dolan L."/>
        </authorList>
    </citation>
    <scope>NUCLEOTIDE SEQUENCE [LARGE SCALE GENOMIC DNA]</scope>
    <source>
        <tissue evidence="16">Whole gametophyte</tissue>
    </source>
</reference>
<evidence type="ECO:0000256" key="4">
    <source>
        <dbReference type="ARBA" id="ARBA00012483"/>
    </source>
</evidence>
<dbReference type="Gene3D" id="4.10.1060.10">
    <property type="entry name" value="Zinc finger, RanBP2-type"/>
    <property type="match status" value="1"/>
</dbReference>
<evidence type="ECO:0000256" key="3">
    <source>
        <dbReference type="ARBA" id="ARBA00004906"/>
    </source>
</evidence>
<name>A0A176WCU7_MARPO</name>
<dbReference type="Pfam" id="PF23202">
    <property type="entry name" value="PAH_ZNF598"/>
    <property type="match status" value="1"/>
</dbReference>
<gene>
    <name evidence="16" type="ORF">AXG93_3943s1300</name>
</gene>
<keyword evidence="10" id="KW-0862">Zinc</keyword>
<keyword evidence="9 12" id="KW-0863">Zinc-finger</keyword>
<dbReference type="InterPro" id="IPR057634">
    <property type="entry name" value="PAH_ZNF598/HEL2"/>
</dbReference>
<comment type="catalytic activity">
    <reaction evidence="1">
        <text>S-ubiquitinyl-[E2 ubiquitin-conjugating enzyme]-L-cysteine + [acceptor protein]-L-lysine = [E2 ubiquitin-conjugating enzyme]-L-cysteine + N(6)-ubiquitinyl-[acceptor protein]-L-lysine.</text>
        <dbReference type="EC" id="2.3.2.27"/>
    </reaction>
</comment>
<evidence type="ECO:0000256" key="2">
    <source>
        <dbReference type="ARBA" id="ARBA00004496"/>
    </source>
</evidence>
<feature type="region of interest" description="Disordered" evidence="13">
    <location>
        <begin position="447"/>
        <end position="472"/>
    </location>
</feature>
<evidence type="ECO:0000256" key="12">
    <source>
        <dbReference type="PROSITE-ProRule" id="PRU00322"/>
    </source>
</evidence>
<evidence type="ECO:0000256" key="10">
    <source>
        <dbReference type="ARBA" id="ARBA00022833"/>
    </source>
</evidence>
<proteinExistence type="inferred from homology"/>
<evidence type="ECO:0000256" key="5">
    <source>
        <dbReference type="ARBA" id="ARBA00022490"/>
    </source>
</evidence>
<feature type="compositionally biased region" description="Gly residues" evidence="13">
    <location>
        <begin position="352"/>
        <end position="362"/>
    </location>
</feature>
<evidence type="ECO:0000313" key="16">
    <source>
        <dbReference type="EMBL" id="OAE30899.1"/>
    </source>
</evidence>
<dbReference type="PROSITE" id="PS50199">
    <property type="entry name" value="ZF_RANBP2_2"/>
    <property type="match status" value="1"/>
</dbReference>
<protein>
    <recommendedName>
        <fullName evidence="4">RING-type E3 ubiquitin transferase</fullName>
        <ecNumber evidence="4">2.3.2.27</ecNumber>
    </recommendedName>
</protein>
<sequence length="982" mass="105918">MEDCCAVCAEPLEWVGYGPCGHREVCFTCIARLRFVLNDKRCCICKQDCPQVYVTKALGDYTRVVTDWKVLPSRLGSSTAEGGDLWYDNVVEAYFDDEEPYKTIKAMCRLFCSVCENASPEDSGGKGMMKKGYIFKNIETLRRHQYTAHRVYMCELCLEGRKMLYLGYGGHFIADFFLVPVQVFMIEQKLYSKSQLDRHNYKGDSEVDGTEEERGGFAGHPECAFCKKRFYGDNELYQHMSQEHYTCHICQRARPGHYEYYRNYDDLEAHFRQEHVLCEHPECLAKKFVVFPSEAELKRHNATTHGGHMSRSQRNAALQIPVSFHYRRTGQDSADDNNGGYSNRRSGRGRGGHPYSGGGGGGRSDHLDAAVRASVESAHLEEAVRESSAMSASSSDRPGSNNPQAGSERGISGESEAGFSGQGDGENEPSRYLAAVWGAGPSALGDAAFPPLPGTSKSSRRRAKSKNQGPASMAALLGGNGIGGGGRGGIRVLNTADHRHTSSSTQMRSVVEVDRTYTGQNSTSRREGLGTFVDTRIESSQAPSVSAVGGPGPPSVALRPATGGESSSSGNGVHTRGEWAVTRGPAGGASSVAGNGLPSRESAPVERSTMIKPLTAQVSELSLDLRAANKALVERIRTGLRGNEQQYADFKDVSARFRKGEMGSKEYYVHIARLGLSFIVPELARLCPDPQKGKELMEAHTTTITNNVVDPKSLPPGLAGAFPSLTSAREVERPAPKLAAMKSVVSDSAGSSGSSNGHTSKYIPEEAVEQLSSDGYRRAKGKNKIDMSSSTASTLSPYASTLPPFPALGTEGTLLNELAAARDRKPQVLVKAFPPLIQDPPQPQTSSATSDKPTASTPENGTWACVRCTLLNKASDLQCDACKTPQLVQIGKDAADAASASEKRKKKTSKFQRVRLGDGSAAALLDSTALNPWGQSSQSEIDSRNSGSSSGRGVWNNGGGQRLVSLVQREAIIDDAWSHGSK</sequence>
<evidence type="ECO:0000256" key="7">
    <source>
        <dbReference type="ARBA" id="ARBA00022679"/>
    </source>
</evidence>
<dbReference type="AlphaFoldDB" id="A0A176WCU7"/>
<keyword evidence="6" id="KW-0597">Phosphoprotein</keyword>
<feature type="region of interest" description="Disordered" evidence="13">
    <location>
        <begin position="834"/>
        <end position="859"/>
    </location>
</feature>
<accession>A0A176WCU7</accession>
<dbReference type="InterPro" id="IPR001841">
    <property type="entry name" value="Znf_RING"/>
</dbReference>
<evidence type="ECO:0000256" key="6">
    <source>
        <dbReference type="ARBA" id="ARBA00022553"/>
    </source>
</evidence>
<feature type="region of interest" description="Disordered" evidence="13">
    <location>
        <begin position="742"/>
        <end position="797"/>
    </location>
</feature>
<feature type="region of interest" description="Disordered" evidence="13">
    <location>
        <begin position="540"/>
        <end position="607"/>
    </location>
</feature>
<feature type="compositionally biased region" description="Polar residues" evidence="13">
    <location>
        <begin position="931"/>
        <end position="940"/>
    </location>
</feature>
<dbReference type="EMBL" id="LVLJ01001228">
    <property type="protein sequence ID" value="OAE30899.1"/>
    <property type="molecule type" value="Genomic_DNA"/>
</dbReference>
<feature type="compositionally biased region" description="Low complexity" evidence="13">
    <location>
        <begin position="743"/>
        <end position="755"/>
    </location>
</feature>
<dbReference type="SMART" id="SM00547">
    <property type="entry name" value="ZnF_RBZ"/>
    <property type="match status" value="1"/>
</dbReference>
<dbReference type="PROSITE" id="PS00028">
    <property type="entry name" value="ZINC_FINGER_C2H2_1"/>
    <property type="match status" value="1"/>
</dbReference>
<dbReference type="InterPro" id="IPR044288">
    <property type="entry name" value="ZNF598/HEL2"/>
</dbReference>